<dbReference type="Gene3D" id="3.30.70.1230">
    <property type="entry name" value="Nucleotide cyclase"/>
    <property type="match status" value="1"/>
</dbReference>
<dbReference type="GO" id="GO:0006171">
    <property type="term" value="P:cAMP biosynthetic process"/>
    <property type="evidence" value="ECO:0007669"/>
    <property type="project" value="TreeGrafter"/>
</dbReference>
<dbReference type="CDD" id="cd07302">
    <property type="entry name" value="CHD"/>
    <property type="match status" value="1"/>
</dbReference>
<feature type="domain" description="Guanylate cyclase" evidence="1">
    <location>
        <begin position="225"/>
        <end position="360"/>
    </location>
</feature>
<dbReference type="GO" id="GO:0035556">
    <property type="term" value="P:intracellular signal transduction"/>
    <property type="evidence" value="ECO:0007669"/>
    <property type="project" value="InterPro"/>
</dbReference>
<reference evidence="2 3" key="1">
    <citation type="submission" date="2015-09" db="EMBL/GenBank/DDBJ databases">
        <authorList>
            <consortium name="Swine Surveillance"/>
        </authorList>
    </citation>
    <scope>NUCLEOTIDE SEQUENCE [LARGE SCALE GENOMIC DNA]</scope>
    <source>
        <strain evidence="2 3">CECT 4292</strain>
    </source>
</reference>
<dbReference type="AlphaFoldDB" id="A0A0P1EBY1"/>
<dbReference type="Pfam" id="PF00211">
    <property type="entry name" value="Guanylate_cyc"/>
    <property type="match status" value="1"/>
</dbReference>
<dbReference type="PANTHER" id="PTHR43081">
    <property type="entry name" value="ADENYLATE CYCLASE, TERMINAL-DIFFERENTIATION SPECIFIC-RELATED"/>
    <property type="match status" value="1"/>
</dbReference>
<dbReference type="EC" id="4.6.1.1" evidence="2"/>
<keyword evidence="2" id="KW-0456">Lyase</keyword>
<dbReference type="InterPro" id="IPR050697">
    <property type="entry name" value="Adenylyl/Guanylyl_Cyclase_3/4"/>
</dbReference>
<organism evidence="2 3">
    <name type="scientific">Ruegeria atlantica</name>
    <dbReference type="NCBI Taxonomy" id="81569"/>
    <lineage>
        <taxon>Bacteria</taxon>
        <taxon>Pseudomonadati</taxon>
        <taxon>Pseudomonadota</taxon>
        <taxon>Alphaproteobacteria</taxon>
        <taxon>Rhodobacterales</taxon>
        <taxon>Roseobacteraceae</taxon>
        <taxon>Ruegeria</taxon>
    </lineage>
</organism>
<dbReference type="PROSITE" id="PS50125">
    <property type="entry name" value="GUANYLATE_CYCLASE_2"/>
    <property type="match status" value="1"/>
</dbReference>
<gene>
    <name evidence="2" type="primary">cyaA_7</name>
    <name evidence="2" type="ORF">RUA4292_00745</name>
</gene>
<evidence type="ECO:0000313" key="3">
    <source>
        <dbReference type="Proteomes" id="UP000050783"/>
    </source>
</evidence>
<protein>
    <submittedName>
        <fullName evidence="2">Adenylate cyclase 1</fullName>
        <ecNumber evidence="2">4.6.1.1</ecNumber>
    </submittedName>
</protein>
<dbReference type="InterPro" id="IPR001054">
    <property type="entry name" value="A/G_cyclase"/>
</dbReference>
<evidence type="ECO:0000313" key="2">
    <source>
        <dbReference type="EMBL" id="CUH46579.1"/>
    </source>
</evidence>
<dbReference type="SUPFAM" id="SSF55073">
    <property type="entry name" value="Nucleotide cyclase"/>
    <property type="match status" value="1"/>
</dbReference>
<proteinExistence type="predicted"/>
<sequence length="417" mass="45307">MRKPELFRDISCWLLERALTDADLDETVAGLGRRLVQGGVPVFRINFGSMLLHPVLGALDLTWDALSDNCRSQAVPRTAAKTPEFQNAPFYRMVKNKTPFERYRLNDPEVRAKYPLFETLGGIGITDYIALFASYGRKTPMTWADLPAGVEGAIASFATKRTGGFSADEVEDLKSLSTPLALAMKGASDRSLAKTLLETYLGKASGAQVLDGLVDRGDGRVINCCLWFSDLRHSTRMAAELDIESYFATINDYFDCTADAVLDHGGEVLKLIGDAVMAVFPFEDGVRPADNMCLTAVMTARDALGRLAEKNRTRAEDGLVEIEFGIGLHAGKVMYGNVGTVRRLDLTVTGSAANEVERLEGLCKHLAVPVIASEPFKAIYGQELASLGRQDVAGIDGGLLAFTLPEFGNTPLRVVKT</sequence>
<dbReference type="GO" id="GO:0004016">
    <property type="term" value="F:adenylate cyclase activity"/>
    <property type="evidence" value="ECO:0007669"/>
    <property type="project" value="UniProtKB-EC"/>
</dbReference>
<name>A0A0P1EBY1_9RHOB</name>
<dbReference type="EMBL" id="CYPU01000013">
    <property type="protein sequence ID" value="CUH46579.1"/>
    <property type="molecule type" value="Genomic_DNA"/>
</dbReference>
<dbReference type="InterPro" id="IPR029787">
    <property type="entry name" value="Nucleotide_cyclase"/>
</dbReference>
<evidence type="ECO:0000259" key="1">
    <source>
        <dbReference type="PROSITE" id="PS50125"/>
    </source>
</evidence>
<accession>A0A0P1EBY1</accession>
<dbReference type="PANTHER" id="PTHR43081:SF11">
    <property type="entry name" value="BLR2264 PROTEIN"/>
    <property type="match status" value="1"/>
</dbReference>
<dbReference type="Proteomes" id="UP000050783">
    <property type="component" value="Unassembled WGS sequence"/>
</dbReference>